<dbReference type="SUPFAM" id="SSF48239">
    <property type="entry name" value="Terpenoid cyclases/Protein prenyltransferases"/>
    <property type="match status" value="1"/>
</dbReference>
<keyword evidence="4 11" id="KW-0637">Prenyltransferase</keyword>
<organism evidence="13 14">
    <name type="scientific">Clathrus columnatus</name>
    <dbReference type="NCBI Taxonomy" id="1419009"/>
    <lineage>
        <taxon>Eukaryota</taxon>
        <taxon>Fungi</taxon>
        <taxon>Dikarya</taxon>
        <taxon>Basidiomycota</taxon>
        <taxon>Agaricomycotina</taxon>
        <taxon>Agaricomycetes</taxon>
        <taxon>Phallomycetidae</taxon>
        <taxon>Phallales</taxon>
        <taxon>Clathraceae</taxon>
        <taxon>Clathrus</taxon>
    </lineage>
</organism>
<proteinExistence type="inferred from homology"/>
<dbReference type="GO" id="GO:0072657">
    <property type="term" value="P:protein localization to membrane"/>
    <property type="evidence" value="ECO:0007669"/>
    <property type="project" value="UniProtKB-ARBA"/>
</dbReference>
<comment type="catalytic activity">
    <reaction evidence="9 11">
        <text>geranylgeranyl diphosphate + L-cysteinyl-[protein] = S-geranylgeranyl-L-cysteinyl-[protein] + diphosphate</text>
        <dbReference type="Rhea" id="RHEA:21240"/>
        <dbReference type="Rhea" id="RHEA-COMP:10131"/>
        <dbReference type="Rhea" id="RHEA-COMP:11537"/>
        <dbReference type="ChEBI" id="CHEBI:29950"/>
        <dbReference type="ChEBI" id="CHEBI:33019"/>
        <dbReference type="ChEBI" id="CHEBI:57533"/>
        <dbReference type="ChEBI" id="CHEBI:86021"/>
        <dbReference type="EC" id="2.5.1.60"/>
    </reaction>
</comment>
<name>A0AAV5AMV8_9AGAM</name>
<dbReference type="InterPro" id="IPR045089">
    <property type="entry name" value="PGGT1B-like"/>
</dbReference>
<comment type="caution">
    <text evidence="13">The sequence shown here is derived from an EMBL/GenBank/DDBJ whole genome shotgun (WGS) entry which is preliminary data.</text>
</comment>
<dbReference type="GO" id="GO:0004663">
    <property type="term" value="F:Rab geranylgeranyltransferase activity"/>
    <property type="evidence" value="ECO:0007669"/>
    <property type="project" value="UniProtKB-UniRule"/>
</dbReference>
<evidence type="ECO:0000256" key="9">
    <source>
        <dbReference type="ARBA" id="ARBA00047658"/>
    </source>
</evidence>
<comment type="cofactor">
    <cofactor evidence="11">
        <name>Zn(2+)</name>
        <dbReference type="ChEBI" id="CHEBI:29105"/>
    </cofactor>
    <text evidence="11">Binds 1 zinc ion per subunit.</text>
</comment>
<keyword evidence="6 11" id="KW-0479">Metal-binding</keyword>
<keyword evidence="14" id="KW-1185">Reference proteome</keyword>
<evidence type="ECO:0000256" key="6">
    <source>
        <dbReference type="ARBA" id="ARBA00022723"/>
    </source>
</evidence>
<dbReference type="Pfam" id="PF00432">
    <property type="entry name" value="Prenyltrans"/>
    <property type="match status" value="1"/>
</dbReference>
<sequence length="334" mass="36981">MKSNISTELLVDSHVKFIQSLGEDRDLTYHLTTHLRMNAVYWAVTALCIMGRKEALDREQMIDFVLSCWDDEAGGFGSHPGHDAHLLSTLSAIQILTIQDAVDRMDVPRVVKFISSLQTSSGTFAGDHYGETDTRFSYCAINALSLLDMKYLTPGTAVIDVDKVIDHISRCRNFDGGFGSGVGAESHAGQVWVCLAALSILGRLDIVDEKTLGWWLAERQLPNGGLNGRPEKLEDVCYSFWVLSSLSILRKLHWINRDALISFILSAQDPDDGGIADRPGDMCDVFHTLFGIAGLSLLGYPNLQDIDPVYCMPAKLIEKKGLKKTWLALPRHLS</sequence>
<dbReference type="EMBL" id="BPWL01000009">
    <property type="protein sequence ID" value="GJJ14180.1"/>
    <property type="molecule type" value="Genomic_DNA"/>
</dbReference>
<keyword evidence="8 11" id="KW-0862">Zinc</keyword>
<evidence type="ECO:0000256" key="3">
    <source>
        <dbReference type="ARBA" id="ARBA00012656"/>
    </source>
</evidence>
<dbReference type="PANTHER" id="PTHR11774">
    <property type="entry name" value="GERANYLGERANYL TRANSFERASE TYPE BETA SUBUNIT"/>
    <property type="match status" value="1"/>
</dbReference>
<comment type="similarity">
    <text evidence="1 11">Belongs to the protein prenyltransferase subunit beta family.</text>
</comment>
<dbReference type="AlphaFoldDB" id="A0AAV5AMV8"/>
<gene>
    <name evidence="13" type="ORF">Clacol_008441</name>
</gene>
<accession>A0AAV5AMV8</accession>
<keyword evidence="7" id="KW-0677">Repeat</keyword>
<evidence type="ECO:0000256" key="7">
    <source>
        <dbReference type="ARBA" id="ARBA00022737"/>
    </source>
</evidence>
<dbReference type="InterPro" id="IPR026873">
    <property type="entry name" value="Ptb1"/>
</dbReference>
<dbReference type="Gene3D" id="1.50.10.20">
    <property type="match status" value="1"/>
</dbReference>
<evidence type="ECO:0000256" key="10">
    <source>
        <dbReference type="ARBA" id="ARBA00069127"/>
    </source>
</evidence>
<evidence type="ECO:0000313" key="13">
    <source>
        <dbReference type="EMBL" id="GJJ14180.1"/>
    </source>
</evidence>
<dbReference type="InterPro" id="IPR008930">
    <property type="entry name" value="Terpenoid_cyclase/PrenylTrfase"/>
</dbReference>
<dbReference type="Proteomes" id="UP001050691">
    <property type="component" value="Unassembled WGS sequence"/>
</dbReference>
<evidence type="ECO:0000256" key="5">
    <source>
        <dbReference type="ARBA" id="ARBA00022679"/>
    </source>
</evidence>
<feature type="domain" description="Prenyltransferase alpha-alpha toroid" evidence="12">
    <location>
        <begin position="9"/>
        <end position="312"/>
    </location>
</feature>
<evidence type="ECO:0000256" key="11">
    <source>
        <dbReference type="RuleBase" id="RU365076"/>
    </source>
</evidence>
<dbReference type="PANTHER" id="PTHR11774:SF11">
    <property type="entry name" value="GERANYLGERANYL TRANSFERASE TYPE-2 SUBUNIT BETA"/>
    <property type="match status" value="1"/>
</dbReference>
<evidence type="ECO:0000313" key="14">
    <source>
        <dbReference type="Proteomes" id="UP001050691"/>
    </source>
</evidence>
<evidence type="ECO:0000259" key="12">
    <source>
        <dbReference type="Pfam" id="PF00432"/>
    </source>
</evidence>
<dbReference type="CDD" id="cd02894">
    <property type="entry name" value="GGTase-II"/>
    <property type="match status" value="1"/>
</dbReference>
<keyword evidence="5 11" id="KW-0808">Transferase</keyword>
<evidence type="ECO:0000256" key="8">
    <source>
        <dbReference type="ARBA" id="ARBA00022833"/>
    </source>
</evidence>
<comment type="function">
    <text evidence="11">Catalyzes the transfer of a geranylgeranyl moiety from geranylgeranyl diphosphate to both cysteines of proteins with the C-terminal sequence -XXCC, -XCXC and -CCXX.</text>
</comment>
<dbReference type="EC" id="2.5.1.60" evidence="3 11"/>
<protein>
    <recommendedName>
        <fullName evidence="10 11">Geranylgeranyl transferase type-2 subunit beta</fullName>
        <ecNumber evidence="3 11">2.5.1.60</ecNumber>
    </recommendedName>
</protein>
<evidence type="ECO:0000256" key="1">
    <source>
        <dbReference type="ARBA" id="ARBA00010497"/>
    </source>
</evidence>
<dbReference type="InterPro" id="IPR001330">
    <property type="entry name" value="Prenyltrans"/>
</dbReference>
<comment type="subunit">
    <text evidence="2">Heterodimer of an alpha and a beta subunit.</text>
</comment>
<dbReference type="GO" id="GO:0005968">
    <property type="term" value="C:Rab-protein geranylgeranyltransferase complex"/>
    <property type="evidence" value="ECO:0007669"/>
    <property type="project" value="UniProtKB-UniRule"/>
</dbReference>
<dbReference type="FunFam" id="1.50.10.20:FF:000012">
    <property type="entry name" value="Geranylgeranyl transferase type-2 subunit beta"/>
    <property type="match status" value="1"/>
</dbReference>
<evidence type="ECO:0000256" key="2">
    <source>
        <dbReference type="ARBA" id="ARBA00011355"/>
    </source>
</evidence>
<evidence type="ECO:0000256" key="4">
    <source>
        <dbReference type="ARBA" id="ARBA00022602"/>
    </source>
</evidence>
<reference evidence="13" key="1">
    <citation type="submission" date="2021-10" db="EMBL/GenBank/DDBJ databases">
        <title>De novo Genome Assembly of Clathrus columnatus (Basidiomycota, Fungi) Using Illumina and Nanopore Sequence Data.</title>
        <authorList>
            <person name="Ogiso-Tanaka E."/>
            <person name="Itagaki H."/>
            <person name="Hosoya T."/>
            <person name="Hosaka K."/>
        </authorList>
    </citation>
    <scope>NUCLEOTIDE SEQUENCE</scope>
    <source>
        <strain evidence="13">MO-923</strain>
    </source>
</reference>
<dbReference type="GO" id="GO:0046872">
    <property type="term" value="F:metal ion binding"/>
    <property type="evidence" value="ECO:0007669"/>
    <property type="project" value="UniProtKB-KW"/>
</dbReference>